<keyword evidence="1" id="KW-0540">Nuclease</keyword>
<dbReference type="InterPro" id="IPR047201">
    <property type="entry name" value="ERI-1_3'hExo-like"/>
</dbReference>
<dbReference type="Proteomes" id="UP000036987">
    <property type="component" value="Unassembled WGS sequence"/>
</dbReference>
<evidence type="ECO:0000313" key="6">
    <source>
        <dbReference type="Proteomes" id="UP000036987"/>
    </source>
</evidence>
<dbReference type="OMA" id="GSHHLGF"/>
<dbReference type="GO" id="GO:0000175">
    <property type="term" value="F:3'-5'-RNA exonuclease activity"/>
    <property type="evidence" value="ECO:0007669"/>
    <property type="project" value="InterPro"/>
</dbReference>
<dbReference type="InterPro" id="IPR012337">
    <property type="entry name" value="RNaseH-like_sf"/>
</dbReference>
<dbReference type="EMBL" id="LFYR01000626">
    <property type="protein sequence ID" value="KMZ72464.1"/>
    <property type="molecule type" value="Genomic_DNA"/>
</dbReference>
<sequence>MVTATKLLCSCFSATVRFRSSSPTITVLSSIDRFSSHILFQSSPLRLHQLTHTESLSISVSGSSSPSPMTDCLPPPMKILESKWRPMCLYHTQGKCTMIDNAEHLAKFNHDISKDLEVSGDTVLQNQCSSPDLDRLLVLDLEGKVEILEFPVCMIDAKTMTFIDSFHRFVRPVRMSERRVNEYINGKYGKLGIDRVWHDTAIPFKEVICEFETWLASHNLWNEKDGGTLNQAAFVTCGNWDLKTKVPQQCKDSCIKSPPYFSEWINLKDVFVNFYKIRARGMRSMMTELGISLLGSHHLGIDDSKNITRVLQRMIADGSPLQITARRSSSGLDNVEFLLENRIK</sequence>
<accession>A0A0K9PU29</accession>
<evidence type="ECO:0000256" key="3">
    <source>
        <dbReference type="ARBA" id="ARBA00022839"/>
    </source>
</evidence>
<keyword evidence="3" id="KW-0269">Exonuclease</keyword>
<proteinExistence type="predicted"/>
<dbReference type="SUPFAM" id="SSF53098">
    <property type="entry name" value="Ribonuclease H-like"/>
    <property type="match status" value="1"/>
</dbReference>
<dbReference type="PANTHER" id="PTHR23044">
    <property type="entry name" value="3'-5' EXONUCLEASE ERI1-RELATED"/>
    <property type="match status" value="1"/>
</dbReference>
<gene>
    <name evidence="5" type="ORF">ZOSMA_163G00080</name>
</gene>
<dbReference type="STRING" id="29655.A0A0K9PU29"/>
<dbReference type="PANTHER" id="PTHR23044:SF61">
    <property type="entry name" value="3'-5' EXORIBONUCLEASE 1-RELATED"/>
    <property type="match status" value="1"/>
</dbReference>
<dbReference type="OrthoDB" id="448399at2759"/>
<dbReference type="CDD" id="cd06133">
    <property type="entry name" value="ERI-1_3'hExo_like"/>
    <property type="match status" value="1"/>
</dbReference>
<dbReference type="Gene3D" id="3.30.420.10">
    <property type="entry name" value="Ribonuclease H-like superfamily/Ribonuclease H"/>
    <property type="match status" value="1"/>
</dbReference>
<comment type="caution">
    <text evidence="5">The sequence shown here is derived from an EMBL/GenBank/DDBJ whole genome shotgun (WGS) entry which is preliminary data.</text>
</comment>
<organism evidence="5 6">
    <name type="scientific">Zostera marina</name>
    <name type="common">Eelgrass</name>
    <dbReference type="NCBI Taxonomy" id="29655"/>
    <lineage>
        <taxon>Eukaryota</taxon>
        <taxon>Viridiplantae</taxon>
        <taxon>Streptophyta</taxon>
        <taxon>Embryophyta</taxon>
        <taxon>Tracheophyta</taxon>
        <taxon>Spermatophyta</taxon>
        <taxon>Magnoliopsida</taxon>
        <taxon>Liliopsida</taxon>
        <taxon>Zosteraceae</taxon>
        <taxon>Zostera</taxon>
    </lineage>
</organism>
<evidence type="ECO:0000313" key="5">
    <source>
        <dbReference type="EMBL" id="KMZ72464.1"/>
    </source>
</evidence>
<name>A0A0K9PU29_ZOSMR</name>
<keyword evidence="6" id="KW-1185">Reference proteome</keyword>
<evidence type="ECO:0000256" key="1">
    <source>
        <dbReference type="ARBA" id="ARBA00022722"/>
    </source>
</evidence>
<reference evidence="6" key="1">
    <citation type="journal article" date="2016" name="Nature">
        <title>The genome of the seagrass Zostera marina reveals angiosperm adaptation to the sea.</title>
        <authorList>
            <person name="Olsen J.L."/>
            <person name="Rouze P."/>
            <person name="Verhelst B."/>
            <person name="Lin Y.-C."/>
            <person name="Bayer T."/>
            <person name="Collen J."/>
            <person name="Dattolo E."/>
            <person name="De Paoli E."/>
            <person name="Dittami S."/>
            <person name="Maumus F."/>
            <person name="Michel G."/>
            <person name="Kersting A."/>
            <person name="Lauritano C."/>
            <person name="Lohaus R."/>
            <person name="Toepel M."/>
            <person name="Tonon T."/>
            <person name="Vanneste K."/>
            <person name="Amirebrahimi M."/>
            <person name="Brakel J."/>
            <person name="Bostroem C."/>
            <person name="Chovatia M."/>
            <person name="Grimwood J."/>
            <person name="Jenkins J.W."/>
            <person name="Jueterbock A."/>
            <person name="Mraz A."/>
            <person name="Stam W.T."/>
            <person name="Tice H."/>
            <person name="Bornberg-Bauer E."/>
            <person name="Green P.J."/>
            <person name="Pearson G.A."/>
            <person name="Procaccini G."/>
            <person name="Duarte C.M."/>
            <person name="Schmutz J."/>
            <person name="Reusch T.B.H."/>
            <person name="Van de Peer Y."/>
        </authorList>
    </citation>
    <scope>NUCLEOTIDE SEQUENCE [LARGE SCALE GENOMIC DNA]</scope>
    <source>
        <strain evidence="6">cv. Finnish</strain>
    </source>
</reference>
<dbReference type="AlphaFoldDB" id="A0A0K9PU29"/>
<feature type="domain" description="Exonuclease" evidence="4">
    <location>
        <begin position="135"/>
        <end position="320"/>
    </location>
</feature>
<dbReference type="InterPro" id="IPR013520">
    <property type="entry name" value="Ribonucl_H"/>
</dbReference>
<evidence type="ECO:0000259" key="4">
    <source>
        <dbReference type="SMART" id="SM00479"/>
    </source>
</evidence>
<evidence type="ECO:0000256" key="2">
    <source>
        <dbReference type="ARBA" id="ARBA00022801"/>
    </source>
</evidence>
<dbReference type="InterPro" id="IPR051274">
    <property type="entry name" value="3-5_Exoribonuclease"/>
</dbReference>
<dbReference type="Pfam" id="PF00929">
    <property type="entry name" value="RNase_T"/>
    <property type="match status" value="1"/>
</dbReference>
<dbReference type="InterPro" id="IPR036397">
    <property type="entry name" value="RNaseH_sf"/>
</dbReference>
<dbReference type="GO" id="GO:0003676">
    <property type="term" value="F:nucleic acid binding"/>
    <property type="evidence" value="ECO:0007669"/>
    <property type="project" value="InterPro"/>
</dbReference>
<dbReference type="SMART" id="SM00479">
    <property type="entry name" value="EXOIII"/>
    <property type="match status" value="1"/>
</dbReference>
<protein>
    <submittedName>
        <fullName evidence="5">ERI1 exoribonuclease 3</fullName>
    </submittedName>
</protein>
<keyword evidence="2" id="KW-0378">Hydrolase</keyword>